<organism evidence="2 3">
    <name type="scientific">Henosepilachna vigintioctopunctata</name>
    <dbReference type="NCBI Taxonomy" id="420089"/>
    <lineage>
        <taxon>Eukaryota</taxon>
        <taxon>Metazoa</taxon>
        <taxon>Ecdysozoa</taxon>
        <taxon>Arthropoda</taxon>
        <taxon>Hexapoda</taxon>
        <taxon>Insecta</taxon>
        <taxon>Pterygota</taxon>
        <taxon>Neoptera</taxon>
        <taxon>Endopterygota</taxon>
        <taxon>Coleoptera</taxon>
        <taxon>Polyphaga</taxon>
        <taxon>Cucujiformia</taxon>
        <taxon>Coccinelloidea</taxon>
        <taxon>Coccinellidae</taxon>
        <taxon>Epilachninae</taxon>
        <taxon>Epilachnini</taxon>
        <taxon>Henosepilachna</taxon>
    </lineage>
</organism>
<evidence type="ECO:0000256" key="1">
    <source>
        <dbReference type="ARBA" id="ARBA00006007"/>
    </source>
</evidence>
<comment type="caution">
    <text evidence="2">The sequence shown here is derived from an EMBL/GenBank/DDBJ whole genome shotgun (WGS) entry which is preliminary data.</text>
</comment>
<dbReference type="PIRSF" id="PIRSF005956">
    <property type="entry name" value="BtpA"/>
    <property type="match status" value="1"/>
</dbReference>
<dbReference type="Proteomes" id="UP001431783">
    <property type="component" value="Unassembled WGS sequence"/>
</dbReference>
<dbReference type="InterPro" id="IPR011060">
    <property type="entry name" value="RibuloseP-bd_barrel"/>
</dbReference>
<dbReference type="Pfam" id="PF03437">
    <property type="entry name" value="BtpA"/>
    <property type="match status" value="1"/>
</dbReference>
<dbReference type="SUPFAM" id="SSF51366">
    <property type="entry name" value="Ribulose-phoshate binding barrel"/>
    <property type="match status" value="1"/>
</dbReference>
<sequence>MDEIVTKACRETEIYLRNNVDGILIENMHDIPYIQSRDFQPDTVACLARICTEVKKITPPNFPIGLQVLAGGNKEAIAIAKACSLAFIRAEGYVFGHVADEGYIDANAGALLRYRKTIEANDVQIFTDIKKKHSSHAITSDVSLTETAKAAEFFLADGLILTGISTGSPVDVKELNDVKRNCDLPILIGSGITSENLCNYREANAFIVGSSFKKDGLWMNELDEMRIKNFMDKLFML</sequence>
<evidence type="ECO:0000313" key="3">
    <source>
        <dbReference type="Proteomes" id="UP001431783"/>
    </source>
</evidence>
<gene>
    <name evidence="2" type="ORF">WA026_013835</name>
</gene>
<dbReference type="EMBL" id="JARQZJ010000097">
    <property type="protein sequence ID" value="KAK9885959.1"/>
    <property type="molecule type" value="Genomic_DNA"/>
</dbReference>
<dbReference type="PANTHER" id="PTHR21381:SF3">
    <property type="entry name" value="SGC REGION PROTEIN SGCQ-RELATED"/>
    <property type="match status" value="1"/>
</dbReference>
<protein>
    <submittedName>
        <fullName evidence="2">Uncharacterized protein</fullName>
    </submittedName>
</protein>
<proteinExistence type="inferred from homology"/>
<keyword evidence="3" id="KW-1185">Reference proteome</keyword>
<dbReference type="InterPro" id="IPR005137">
    <property type="entry name" value="BtpA"/>
</dbReference>
<dbReference type="PANTHER" id="PTHR21381">
    <property type="entry name" value="ZGC:162297"/>
    <property type="match status" value="1"/>
</dbReference>
<reference evidence="2 3" key="1">
    <citation type="submission" date="2023-03" db="EMBL/GenBank/DDBJ databases">
        <title>Genome insight into feeding habits of ladybird beetles.</title>
        <authorList>
            <person name="Li H.-S."/>
            <person name="Huang Y.-H."/>
            <person name="Pang H."/>
        </authorList>
    </citation>
    <scope>NUCLEOTIDE SEQUENCE [LARGE SCALE GENOMIC DNA]</scope>
    <source>
        <strain evidence="2">SYSU_2023b</strain>
        <tissue evidence="2">Whole body</tissue>
    </source>
</reference>
<comment type="similarity">
    <text evidence="1">Belongs to the BtpA family.</text>
</comment>
<accession>A0AAW1V260</accession>
<evidence type="ECO:0000313" key="2">
    <source>
        <dbReference type="EMBL" id="KAK9885959.1"/>
    </source>
</evidence>
<dbReference type="NCBIfam" id="TIGR00259">
    <property type="entry name" value="thylakoid_BtpA"/>
    <property type="match status" value="1"/>
</dbReference>
<dbReference type="AlphaFoldDB" id="A0AAW1V260"/>
<name>A0AAW1V260_9CUCU</name>